<evidence type="ECO:0000256" key="1">
    <source>
        <dbReference type="SAM" id="MobiDB-lite"/>
    </source>
</evidence>
<organism evidence="3 4">
    <name type="scientific">Linum tenue</name>
    <dbReference type="NCBI Taxonomy" id="586396"/>
    <lineage>
        <taxon>Eukaryota</taxon>
        <taxon>Viridiplantae</taxon>
        <taxon>Streptophyta</taxon>
        <taxon>Embryophyta</taxon>
        <taxon>Tracheophyta</taxon>
        <taxon>Spermatophyta</taxon>
        <taxon>Magnoliopsida</taxon>
        <taxon>eudicotyledons</taxon>
        <taxon>Gunneridae</taxon>
        <taxon>Pentapetalae</taxon>
        <taxon>rosids</taxon>
        <taxon>fabids</taxon>
        <taxon>Malpighiales</taxon>
        <taxon>Linaceae</taxon>
        <taxon>Linum</taxon>
    </lineage>
</organism>
<evidence type="ECO:0000313" key="2">
    <source>
        <dbReference type="EMBL" id="CAI0392332.1"/>
    </source>
</evidence>
<evidence type="ECO:0000313" key="4">
    <source>
        <dbReference type="Proteomes" id="UP001154282"/>
    </source>
</evidence>
<dbReference type="PANTHER" id="PTHR35291">
    <property type="entry name" value="PROTEIN SHROOM-LIKE"/>
    <property type="match status" value="1"/>
</dbReference>
<proteinExistence type="predicted"/>
<name>A0AAV0I3Z0_9ROSI</name>
<keyword evidence="4" id="KW-1185">Reference proteome</keyword>
<gene>
    <name evidence="2" type="ORF">LITE_LOCUS7503</name>
    <name evidence="3" type="ORF">LITE_LOCUS7504</name>
</gene>
<sequence>MLRTLSTRRSHSKYEKLADNPEPSSSDLLGGDSDYELKRTNTMPIRFPGSDRGQKVAAEQSLTSVPAVKPAMKVNKSHPLFSLFDRRRQSKRTTSRPEFARYIEYVKEGGLWDKNSGVPVMHYK</sequence>
<protein>
    <submittedName>
        <fullName evidence="3">Uncharacterized protein</fullName>
    </submittedName>
</protein>
<dbReference type="Proteomes" id="UP001154282">
    <property type="component" value="Unassembled WGS sequence"/>
</dbReference>
<accession>A0AAV0I3Z0</accession>
<dbReference type="EMBL" id="CAMGYJ010000003">
    <property type="protein sequence ID" value="CAI0392332.1"/>
    <property type="molecule type" value="Genomic_DNA"/>
</dbReference>
<feature type="compositionally biased region" description="Basic residues" evidence="1">
    <location>
        <begin position="1"/>
        <end position="11"/>
    </location>
</feature>
<reference evidence="3" key="1">
    <citation type="submission" date="2022-08" db="EMBL/GenBank/DDBJ databases">
        <authorList>
            <person name="Gutierrez-Valencia J."/>
        </authorList>
    </citation>
    <scope>NUCLEOTIDE SEQUENCE</scope>
</reference>
<comment type="caution">
    <text evidence="3">The sequence shown here is derived from an EMBL/GenBank/DDBJ whole genome shotgun (WGS) entry which is preliminary data.</text>
</comment>
<feature type="region of interest" description="Disordered" evidence="1">
    <location>
        <begin position="1"/>
        <end position="35"/>
    </location>
</feature>
<dbReference type="EMBL" id="CAMGYJ010000003">
    <property type="protein sequence ID" value="CAI0392335.1"/>
    <property type="molecule type" value="Genomic_DNA"/>
</dbReference>
<dbReference type="AlphaFoldDB" id="A0AAV0I3Z0"/>
<evidence type="ECO:0000313" key="3">
    <source>
        <dbReference type="EMBL" id="CAI0392335.1"/>
    </source>
</evidence>
<dbReference type="PANTHER" id="PTHR35291:SF3">
    <property type="entry name" value="PROTEIN SHROOM-LIKE"/>
    <property type="match status" value="1"/>
</dbReference>